<proteinExistence type="predicted"/>
<dbReference type="EMBL" id="CP049272">
    <property type="protein sequence ID" value="QPH85823.1"/>
    <property type="molecule type" value="Genomic_DNA"/>
</dbReference>
<dbReference type="AlphaFoldDB" id="A0AAE7TNQ0"/>
<evidence type="ECO:0000313" key="2">
    <source>
        <dbReference type="Proteomes" id="UP000594513"/>
    </source>
</evidence>
<evidence type="ECO:0000313" key="1">
    <source>
        <dbReference type="EMBL" id="QPH85823.1"/>
    </source>
</evidence>
<organism evidence="1 2">
    <name type="scientific">Campylobacter concisus</name>
    <dbReference type="NCBI Taxonomy" id="199"/>
    <lineage>
        <taxon>Bacteria</taxon>
        <taxon>Pseudomonadati</taxon>
        <taxon>Campylobacterota</taxon>
        <taxon>Epsilonproteobacteria</taxon>
        <taxon>Campylobacterales</taxon>
        <taxon>Campylobacteraceae</taxon>
        <taxon>Campylobacter</taxon>
    </lineage>
</organism>
<name>A0AAE7TNQ0_9BACT</name>
<dbReference type="Proteomes" id="UP000594513">
    <property type="component" value="Chromosome"/>
</dbReference>
<accession>A0AAE7TNQ0</accession>
<protein>
    <submittedName>
        <fullName evidence="1">Uncharacterized protein</fullName>
    </submittedName>
</protein>
<sequence>MERICKECGKDALRLIANFVNLKTYIKDSDKKQDSKRRNINKLLKKLSNEYYLILNLAKNLSNQVQHINDKNSYILSPNAYLQNHVKHIKHELNFSDDEKFYYLQDSAFVMICLYVETNEFVWIIKKSNLDFKSLDMPMPILPENIIGYITSTEAYKEQKLYKFIQDISVLIIKDGLVKAIDKDNRAVSFINLKAEIFKLEIFKDRYISFRENDALVIFSPRFFNGNFTQIYADIIKIRNKEISYKKSLIKGLLRTLNDSSLLEPKAVYRDLKKANVLVLEKFLSALNSLKNNLSYKSFNASQNNTSRSWLIDDIYGLYTCTHSFCEHKTPKELAKIYFEDIIKQSLNDYLNKHNYPLFAQNIDFEVL</sequence>
<gene>
    <name evidence="1" type="ORF">CVT17_02020</name>
</gene>
<dbReference type="RefSeq" id="WP_141083425.1">
    <property type="nucleotide sequence ID" value="NZ_CABMLB010000002.1"/>
</dbReference>
<reference evidence="1 2" key="1">
    <citation type="journal article" date="2018" name="Emerg. Microbes Infect.">
        <title>Genomic analysis of oral Campylobacter concisus strains identified a potential bacterial molecular marker associated with active Crohn's disease.</title>
        <authorList>
            <person name="Liu F."/>
            <person name="Ma R."/>
            <person name="Tay C.Y.A."/>
            <person name="Octavia S."/>
            <person name="Lan R."/>
            <person name="Chung H.K.L."/>
            <person name="Riordan S.M."/>
            <person name="Grimm M.C."/>
            <person name="Leong R.W."/>
            <person name="Tanaka M.M."/>
            <person name="Connor S."/>
            <person name="Zhang L."/>
        </authorList>
    </citation>
    <scope>NUCLEOTIDE SEQUENCE [LARGE SCALE GENOMIC DNA]</scope>
    <source>
        <strain evidence="1 2">P27CDO-S2</strain>
    </source>
</reference>